<dbReference type="Proteomes" id="UP000030765">
    <property type="component" value="Unassembled WGS sequence"/>
</dbReference>
<evidence type="ECO:0000313" key="3">
    <source>
        <dbReference type="EnsemblMetazoa" id="ASIC016364-PA"/>
    </source>
</evidence>
<keyword evidence="4" id="KW-1185">Reference proteome</keyword>
<reference evidence="2 4" key="1">
    <citation type="journal article" date="2014" name="BMC Genomics">
        <title>Genome sequence of Anopheles sinensis provides insight into genetics basis of mosquito competence for malaria parasites.</title>
        <authorList>
            <person name="Zhou D."/>
            <person name="Zhang D."/>
            <person name="Ding G."/>
            <person name="Shi L."/>
            <person name="Hou Q."/>
            <person name="Ye Y."/>
            <person name="Xu Y."/>
            <person name="Zhou H."/>
            <person name="Xiong C."/>
            <person name="Li S."/>
            <person name="Yu J."/>
            <person name="Hong S."/>
            <person name="Yu X."/>
            <person name="Zou P."/>
            <person name="Chen C."/>
            <person name="Chang X."/>
            <person name="Wang W."/>
            <person name="Lv Y."/>
            <person name="Sun Y."/>
            <person name="Ma L."/>
            <person name="Shen B."/>
            <person name="Zhu C."/>
        </authorList>
    </citation>
    <scope>NUCLEOTIDE SEQUENCE [LARGE SCALE GENOMIC DNA]</scope>
</reference>
<gene>
    <name evidence="2" type="ORF">ZHAS_00016364</name>
</gene>
<keyword evidence="2" id="KW-0167">Capsid protein</keyword>
<dbReference type="EMBL" id="ATLV01022999">
    <property type="status" value="NOT_ANNOTATED_CDS"/>
    <property type="molecule type" value="Genomic_DNA"/>
</dbReference>
<accession>A0A084WDE8</accession>
<reference evidence="3" key="2">
    <citation type="submission" date="2020-05" db="UniProtKB">
        <authorList>
            <consortium name="EnsemblMetazoa"/>
        </authorList>
    </citation>
    <scope>IDENTIFICATION</scope>
</reference>
<evidence type="ECO:0000256" key="1">
    <source>
        <dbReference type="SAM" id="MobiDB-lite"/>
    </source>
</evidence>
<protein>
    <submittedName>
        <fullName evidence="2 3">Spore coat protein S, putative</fullName>
    </submittedName>
</protein>
<organism evidence="2">
    <name type="scientific">Anopheles sinensis</name>
    <name type="common">Mosquito</name>
    <dbReference type="NCBI Taxonomy" id="74873"/>
    <lineage>
        <taxon>Eukaryota</taxon>
        <taxon>Metazoa</taxon>
        <taxon>Ecdysozoa</taxon>
        <taxon>Arthropoda</taxon>
        <taxon>Hexapoda</taxon>
        <taxon>Insecta</taxon>
        <taxon>Pterygota</taxon>
        <taxon>Neoptera</taxon>
        <taxon>Endopterygota</taxon>
        <taxon>Diptera</taxon>
        <taxon>Nematocera</taxon>
        <taxon>Culicoidea</taxon>
        <taxon>Culicidae</taxon>
        <taxon>Anophelinae</taxon>
        <taxon>Anopheles</taxon>
    </lineage>
</organism>
<keyword evidence="2" id="KW-0946">Virion</keyword>
<dbReference type="EnsemblMetazoa" id="ASIC016364-RA">
    <property type="protein sequence ID" value="ASIC016364-PA"/>
    <property type="gene ID" value="ASIC016364"/>
</dbReference>
<sequence length="91" mass="10188">MRCAMDSSYFEISLRPGSGSLFGRKKADPSHLASKGQNGKLSQNPHRIRPGFLSPSCTYDSRLAEALGFTENHSTKIDRKTFRRMLPMVRG</sequence>
<dbReference type="EMBL" id="KE525339">
    <property type="protein sequence ID" value="KFB48242.1"/>
    <property type="molecule type" value="Genomic_DNA"/>
</dbReference>
<proteinExistence type="predicted"/>
<name>A0A084WDE8_ANOSI</name>
<dbReference type="AlphaFoldDB" id="A0A084WDE8"/>
<feature type="region of interest" description="Disordered" evidence="1">
    <location>
        <begin position="17"/>
        <end position="49"/>
    </location>
</feature>
<evidence type="ECO:0000313" key="2">
    <source>
        <dbReference type="EMBL" id="KFB48242.1"/>
    </source>
</evidence>
<feature type="compositionally biased region" description="Polar residues" evidence="1">
    <location>
        <begin position="35"/>
        <end position="45"/>
    </location>
</feature>
<dbReference type="VEuPathDB" id="VectorBase:ASIC016364"/>
<evidence type="ECO:0000313" key="4">
    <source>
        <dbReference type="Proteomes" id="UP000030765"/>
    </source>
</evidence>